<dbReference type="Proteomes" id="UP000095390">
    <property type="component" value="Unassembled WGS sequence"/>
</dbReference>
<protein>
    <submittedName>
        <fullName evidence="1">Uncharacterized protein</fullName>
    </submittedName>
</protein>
<dbReference type="OrthoDB" id="7173212at2"/>
<evidence type="ECO:0000313" key="2">
    <source>
        <dbReference type="Proteomes" id="UP000095390"/>
    </source>
</evidence>
<evidence type="ECO:0000313" key="1">
    <source>
        <dbReference type="EMBL" id="CUN21552.1"/>
    </source>
</evidence>
<dbReference type="AlphaFoldDB" id="A0A173V2H7"/>
<reference evidence="1 2" key="1">
    <citation type="submission" date="2015-09" db="EMBL/GenBank/DDBJ databases">
        <authorList>
            <consortium name="Pathogen Informatics"/>
        </authorList>
    </citation>
    <scope>NUCLEOTIDE SEQUENCE [LARGE SCALE GENOMIC DNA]</scope>
    <source>
        <strain evidence="1 2">2789STDY5834966</strain>
    </source>
</reference>
<accession>A0A173V2H7</accession>
<dbReference type="Gene3D" id="1.10.10.60">
    <property type="entry name" value="Homeodomain-like"/>
    <property type="match status" value="1"/>
</dbReference>
<gene>
    <name evidence="1" type="ORF">ERS852578_02957</name>
</gene>
<organism evidence="1 2">
    <name type="scientific">Anaerobutyricum hallii</name>
    <dbReference type="NCBI Taxonomy" id="39488"/>
    <lineage>
        <taxon>Bacteria</taxon>
        <taxon>Bacillati</taxon>
        <taxon>Bacillota</taxon>
        <taxon>Clostridia</taxon>
        <taxon>Lachnospirales</taxon>
        <taxon>Lachnospiraceae</taxon>
        <taxon>Anaerobutyricum</taxon>
    </lineage>
</organism>
<sequence length="72" mass="8017">MAKEITIDGVRYVLVPAPGRPTKDINLDNIYNKYIAGATAKQLAAEYGVSVRTIWRRLALAKSQHEKSQEST</sequence>
<proteinExistence type="predicted"/>
<name>A0A173V2H7_9FIRM</name>
<dbReference type="EMBL" id="CYYC01000070">
    <property type="protein sequence ID" value="CUN21552.1"/>
    <property type="molecule type" value="Genomic_DNA"/>
</dbReference>